<dbReference type="Pfam" id="PF02687">
    <property type="entry name" value="FtsX"/>
    <property type="match status" value="1"/>
</dbReference>
<comment type="caution">
    <text evidence="8">The sequence shown here is derived from an EMBL/GenBank/DDBJ whole genome shotgun (WGS) entry which is preliminary data.</text>
</comment>
<dbReference type="Proteomes" id="UP000460549">
    <property type="component" value="Unassembled WGS sequence"/>
</dbReference>
<keyword evidence="3 6" id="KW-0812">Transmembrane</keyword>
<evidence type="ECO:0000256" key="5">
    <source>
        <dbReference type="ARBA" id="ARBA00023136"/>
    </source>
</evidence>
<evidence type="ECO:0000313" key="8">
    <source>
        <dbReference type="EMBL" id="MSU06208.1"/>
    </source>
</evidence>
<dbReference type="PANTHER" id="PTHR30287:SF2">
    <property type="entry name" value="BLL1001 PROTEIN"/>
    <property type="match status" value="1"/>
</dbReference>
<keyword evidence="5 6" id="KW-0472">Membrane</keyword>
<dbReference type="InterPro" id="IPR038766">
    <property type="entry name" value="Membrane_comp_ABC_pdt"/>
</dbReference>
<feature type="transmembrane region" description="Helical" evidence="6">
    <location>
        <begin position="242"/>
        <end position="270"/>
    </location>
</feature>
<reference evidence="8 9" key="1">
    <citation type="submission" date="2019-08" db="EMBL/GenBank/DDBJ databases">
        <title>In-depth cultivation of the pig gut microbiome towards novel bacterial diversity and tailored functional studies.</title>
        <authorList>
            <person name="Wylensek D."/>
            <person name="Hitch T.C.A."/>
            <person name="Clavel T."/>
        </authorList>
    </citation>
    <scope>NUCLEOTIDE SEQUENCE [LARGE SCALE GENOMIC DNA]</scope>
    <source>
        <strain evidence="8 9">NM-380-WT-3C1</strain>
    </source>
</reference>
<evidence type="ECO:0000256" key="3">
    <source>
        <dbReference type="ARBA" id="ARBA00022692"/>
    </source>
</evidence>
<dbReference type="AlphaFoldDB" id="A0A7X2PC89"/>
<evidence type="ECO:0000256" key="2">
    <source>
        <dbReference type="ARBA" id="ARBA00022475"/>
    </source>
</evidence>
<gene>
    <name evidence="8" type="ORF">FYJ80_05375</name>
</gene>
<dbReference type="EMBL" id="VUNN01000008">
    <property type="protein sequence ID" value="MSU06208.1"/>
    <property type="molecule type" value="Genomic_DNA"/>
</dbReference>
<proteinExistence type="predicted"/>
<feature type="transmembrane region" description="Helical" evidence="6">
    <location>
        <begin position="291"/>
        <end position="316"/>
    </location>
</feature>
<feature type="transmembrane region" description="Helical" evidence="6">
    <location>
        <begin position="365"/>
        <end position="385"/>
    </location>
</feature>
<evidence type="ECO:0000259" key="7">
    <source>
        <dbReference type="Pfam" id="PF02687"/>
    </source>
</evidence>
<name>A0A7X2PC89_9SPIO</name>
<keyword evidence="9" id="KW-1185">Reference proteome</keyword>
<sequence length="711" mass="78690">MLNVIFSDLKKQLLIASSIIAFAFISSFIICLGLLLSNELLNKIDDTMERGKTPHFLQMHAGSIDNIDFSSFASNPMVEDFQIQPFLNIDNNEFLVDGEPFIFSSDDNGVTIQSRSFDFLLAEDGSIINVDDGIYVPTYYKNSVELGSKLTICGQDFIVKGYLIDSQMGSSLSSSKRFLINEESYQKLRDKGSEEFLIEARAISVDDINAISNLYALSELPKDGPAVTYSLIRLMNALSDGLMIILIIISGILAMLISLVALRYIFLISIERDGKRIALIQAIGIRRDRLILLYSFKYLILLLLGSTLSLITLLLMLENASILILLGGHLIIFIILTLWDYLIMRRISKIDILDEIRNSNKKSNGIISLALVSILTAIMYCLAFIPASAASTLASKEFVSSMGIGNADIRMDLKGENRSDIEEYLSSSSLVDSYEIYDTYRVKVEAKEQTLLMLIEKGNHSLFQLKYIKGCEPINENEIALSQLLANECSVAIGDKLNILGKEYIVKGIYGDITNGGKTAKVTSIDKDTPIWSIAYINSNSPDSLVSALLTAFSKAKTGKIEDYVISLYGNTINSINKAKYIALFVCLFIELVLITLISALTVERDSRTIALKLAIGIRRGNILFNYIKKFLLTLFIGLILGIVLSMLTGGNILSFMLSFLGGSNIEFIFSILYSLFTLPILMLLIAAIATALGLMNIHKVKAYDIRGGIL</sequence>
<feature type="domain" description="ABC3 transporter permease C-terminal" evidence="7">
    <location>
        <begin position="582"/>
        <end position="698"/>
    </location>
</feature>
<organism evidence="8 9">
    <name type="scientific">Bullifex porci</name>
    <dbReference type="NCBI Taxonomy" id="2606638"/>
    <lineage>
        <taxon>Bacteria</taxon>
        <taxon>Pseudomonadati</taxon>
        <taxon>Spirochaetota</taxon>
        <taxon>Spirochaetia</taxon>
        <taxon>Spirochaetales</taxon>
        <taxon>Spirochaetaceae</taxon>
        <taxon>Bullifex</taxon>
    </lineage>
</organism>
<protein>
    <submittedName>
        <fullName evidence="8">ABC transporter permease</fullName>
    </submittedName>
</protein>
<feature type="transmembrane region" description="Helical" evidence="6">
    <location>
        <begin position="322"/>
        <end position="344"/>
    </location>
</feature>
<dbReference type="GO" id="GO:0005886">
    <property type="term" value="C:plasma membrane"/>
    <property type="evidence" value="ECO:0007669"/>
    <property type="project" value="UniProtKB-SubCell"/>
</dbReference>
<feature type="transmembrane region" description="Helical" evidence="6">
    <location>
        <begin position="668"/>
        <end position="695"/>
    </location>
</feature>
<evidence type="ECO:0000256" key="1">
    <source>
        <dbReference type="ARBA" id="ARBA00004651"/>
    </source>
</evidence>
<accession>A0A7X2PC89</accession>
<feature type="transmembrane region" description="Helical" evidence="6">
    <location>
        <begin position="12"/>
        <end position="36"/>
    </location>
</feature>
<keyword evidence="2" id="KW-1003">Cell membrane</keyword>
<dbReference type="PANTHER" id="PTHR30287">
    <property type="entry name" value="MEMBRANE COMPONENT OF PREDICTED ABC SUPERFAMILY METABOLITE UPTAKE TRANSPORTER"/>
    <property type="match status" value="1"/>
</dbReference>
<keyword evidence="4 6" id="KW-1133">Transmembrane helix</keyword>
<evidence type="ECO:0000256" key="6">
    <source>
        <dbReference type="SAM" id="Phobius"/>
    </source>
</evidence>
<feature type="transmembrane region" description="Helical" evidence="6">
    <location>
        <begin position="581"/>
        <end position="603"/>
    </location>
</feature>
<evidence type="ECO:0000313" key="9">
    <source>
        <dbReference type="Proteomes" id="UP000460549"/>
    </source>
</evidence>
<dbReference type="InterPro" id="IPR003838">
    <property type="entry name" value="ABC3_permease_C"/>
</dbReference>
<comment type="subcellular location">
    <subcellularLocation>
        <location evidence="1">Cell membrane</location>
        <topology evidence="1">Multi-pass membrane protein</topology>
    </subcellularLocation>
</comment>
<feature type="transmembrane region" description="Helical" evidence="6">
    <location>
        <begin position="624"/>
        <end position="648"/>
    </location>
</feature>
<evidence type="ECO:0000256" key="4">
    <source>
        <dbReference type="ARBA" id="ARBA00022989"/>
    </source>
</evidence>
<dbReference type="RefSeq" id="WP_154425182.1">
    <property type="nucleotide sequence ID" value="NZ_VUNN01000008.1"/>
</dbReference>